<keyword evidence="2" id="KW-1133">Transmembrane helix</keyword>
<reference evidence="3 4" key="1">
    <citation type="submission" date="2023-11" db="EMBL/GenBank/DDBJ databases">
        <title>A Novel Polar Bacteriovorax (B. antarcticus) Isolated from the Biocrust in Antarctica.</title>
        <authorList>
            <person name="Mun W."/>
            <person name="Choi S.Y."/>
            <person name="Mitchell R.J."/>
        </authorList>
    </citation>
    <scope>NUCLEOTIDE SEQUENCE [LARGE SCALE GENOMIC DNA]</scope>
    <source>
        <strain evidence="3 4">PP10</strain>
    </source>
</reference>
<dbReference type="EMBL" id="JAYGJQ010000002">
    <property type="protein sequence ID" value="MEA9357561.1"/>
    <property type="molecule type" value="Genomic_DNA"/>
</dbReference>
<feature type="region of interest" description="Disordered" evidence="1">
    <location>
        <begin position="40"/>
        <end position="71"/>
    </location>
</feature>
<evidence type="ECO:0000256" key="2">
    <source>
        <dbReference type="SAM" id="Phobius"/>
    </source>
</evidence>
<dbReference type="RefSeq" id="WP_323577615.1">
    <property type="nucleotide sequence ID" value="NZ_JAYGJQ010000002.1"/>
</dbReference>
<gene>
    <name evidence="3" type="ORF">SHI21_15135</name>
</gene>
<name>A0ABU5VWY9_9BACT</name>
<keyword evidence="2" id="KW-0472">Membrane</keyword>
<dbReference type="Proteomes" id="UP001302274">
    <property type="component" value="Unassembled WGS sequence"/>
</dbReference>
<keyword evidence="4" id="KW-1185">Reference proteome</keyword>
<keyword evidence="2" id="KW-0812">Transmembrane</keyword>
<comment type="caution">
    <text evidence="3">The sequence shown here is derived from an EMBL/GenBank/DDBJ whole genome shotgun (WGS) entry which is preliminary data.</text>
</comment>
<evidence type="ECO:0008006" key="5">
    <source>
        <dbReference type="Google" id="ProtNLM"/>
    </source>
</evidence>
<feature type="compositionally biased region" description="Polar residues" evidence="1">
    <location>
        <begin position="43"/>
        <end position="52"/>
    </location>
</feature>
<feature type="compositionally biased region" description="Basic and acidic residues" evidence="1">
    <location>
        <begin position="58"/>
        <end position="71"/>
    </location>
</feature>
<sequence length="195" mass="23609">MEKFKKFIPYFLIALLTVWFSYKFFVERKTPKEQNMALDWDQLDSTSGSNPLDTPASIKKEEQVPHMREHSNLTKEDEEQFAAFDRMEKAWLAKAESIIGVNHYARYLEMRENNDKEKMMAYKEYHDYLRQKFGDKFTYNISEDQSIREKEINQRYLKELLAIIGETKFQAYLKARDQINEENRRKNKEFIQIEF</sequence>
<feature type="transmembrane region" description="Helical" evidence="2">
    <location>
        <begin position="7"/>
        <end position="25"/>
    </location>
</feature>
<organism evidence="3 4">
    <name type="scientific">Bacteriovorax antarcticus</name>
    <dbReference type="NCBI Taxonomy" id="3088717"/>
    <lineage>
        <taxon>Bacteria</taxon>
        <taxon>Pseudomonadati</taxon>
        <taxon>Bdellovibrionota</taxon>
        <taxon>Bacteriovoracia</taxon>
        <taxon>Bacteriovoracales</taxon>
        <taxon>Bacteriovoracaceae</taxon>
        <taxon>Bacteriovorax</taxon>
    </lineage>
</organism>
<proteinExistence type="predicted"/>
<evidence type="ECO:0000313" key="4">
    <source>
        <dbReference type="Proteomes" id="UP001302274"/>
    </source>
</evidence>
<accession>A0ABU5VWY9</accession>
<protein>
    <recommendedName>
        <fullName evidence="5">Lipase modulator</fullName>
    </recommendedName>
</protein>
<evidence type="ECO:0000256" key="1">
    <source>
        <dbReference type="SAM" id="MobiDB-lite"/>
    </source>
</evidence>
<evidence type="ECO:0000313" key="3">
    <source>
        <dbReference type="EMBL" id="MEA9357561.1"/>
    </source>
</evidence>